<organism evidence="5 6">
    <name type="scientific">Pseudomonas fluvialis</name>
    <dbReference type="NCBI Taxonomy" id="1793966"/>
    <lineage>
        <taxon>Bacteria</taxon>
        <taxon>Pseudomonadati</taxon>
        <taxon>Pseudomonadota</taxon>
        <taxon>Gammaproteobacteria</taxon>
        <taxon>Pseudomonadales</taxon>
        <taxon>Pseudomonadaceae</taxon>
        <taxon>Pseudomonas</taxon>
    </lineage>
</organism>
<dbReference type="CDD" id="cd06127">
    <property type="entry name" value="DEDDh"/>
    <property type="match status" value="1"/>
</dbReference>
<keyword evidence="6" id="KW-1185">Reference proteome</keyword>
<accession>A0ABQ2AVF1</accession>
<protein>
    <submittedName>
        <fullName evidence="5">3'-5' exonuclease</fullName>
    </submittedName>
</protein>
<gene>
    <name evidence="5" type="ORF">GCM10007363_27250</name>
</gene>
<dbReference type="GO" id="GO:0004527">
    <property type="term" value="F:exonuclease activity"/>
    <property type="evidence" value="ECO:0007669"/>
    <property type="project" value="UniProtKB-KW"/>
</dbReference>
<dbReference type="SMART" id="SM00479">
    <property type="entry name" value="EXOIII"/>
    <property type="match status" value="1"/>
</dbReference>
<evidence type="ECO:0000313" key="5">
    <source>
        <dbReference type="EMBL" id="GGH96207.1"/>
    </source>
</evidence>
<dbReference type="InterPro" id="IPR012337">
    <property type="entry name" value="RNaseH-like_sf"/>
</dbReference>
<dbReference type="PANTHER" id="PTHR30231">
    <property type="entry name" value="DNA POLYMERASE III SUBUNIT EPSILON"/>
    <property type="match status" value="1"/>
</dbReference>
<keyword evidence="2" id="KW-0378">Hydrolase</keyword>
<keyword evidence="1" id="KW-0540">Nuclease</keyword>
<dbReference type="PANTHER" id="PTHR30231:SF4">
    <property type="entry name" value="PROTEIN NEN2"/>
    <property type="match status" value="1"/>
</dbReference>
<evidence type="ECO:0000313" key="6">
    <source>
        <dbReference type="Proteomes" id="UP000655550"/>
    </source>
</evidence>
<keyword evidence="3 5" id="KW-0269">Exonuclease</keyword>
<evidence type="ECO:0000256" key="3">
    <source>
        <dbReference type="ARBA" id="ARBA00022839"/>
    </source>
</evidence>
<dbReference type="Proteomes" id="UP000655550">
    <property type="component" value="Unassembled WGS sequence"/>
</dbReference>
<name>A0ABQ2AVF1_9PSED</name>
<reference evidence="6" key="1">
    <citation type="journal article" date="2019" name="Int. J. Syst. Evol. Microbiol.">
        <title>The Global Catalogue of Microorganisms (GCM) 10K type strain sequencing project: providing services to taxonomists for standard genome sequencing and annotation.</title>
        <authorList>
            <consortium name="The Broad Institute Genomics Platform"/>
            <consortium name="The Broad Institute Genome Sequencing Center for Infectious Disease"/>
            <person name="Wu L."/>
            <person name="Ma J."/>
        </authorList>
    </citation>
    <scope>NUCLEOTIDE SEQUENCE [LARGE SCALE GENOMIC DNA]</scope>
    <source>
        <strain evidence="6">CCM 8778</strain>
    </source>
</reference>
<proteinExistence type="predicted"/>
<dbReference type="EMBL" id="BMDE01000009">
    <property type="protein sequence ID" value="GGH96207.1"/>
    <property type="molecule type" value="Genomic_DNA"/>
</dbReference>
<dbReference type="RefSeq" id="WP_093985454.1">
    <property type="nucleotide sequence ID" value="NZ_BMDE01000009.1"/>
</dbReference>
<dbReference type="SUPFAM" id="SSF53098">
    <property type="entry name" value="Ribonuclease H-like"/>
    <property type="match status" value="1"/>
</dbReference>
<dbReference type="InterPro" id="IPR013520">
    <property type="entry name" value="Ribonucl_H"/>
</dbReference>
<evidence type="ECO:0000259" key="4">
    <source>
        <dbReference type="SMART" id="SM00479"/>
    </source>
</evidence>
<sequence>MNLHPGKLGWPAFYALQARTCRNPALRAYYQAGCPAAELAIGAAPLLALDVETTGLDAQRDAIVSLGLIPFDLQRIRCSEARYWVVNPQRELPERSVTIHRITHSQIHQAPPFAAIAEELLEALRGRLVVVHYRTIERLFLHKAVRQALGESLSLPMIDTMQLEASLQRRQHPPGWLDRLFGRRPVSVRLADSRRRYNLPAYQAHHALSDALACAELLQAQIAHHYSPHTPLRQLWY</sequence>
<dbReference type="NCBIfam" id="NF006602">
    <property type="entry name" value="PRK09146.1"/>
    <property type="match status" value="1"/>
</dbReference>
<dbReference type="Gene3D" id="3.30.420.10">
    <property type="entry name" value="Ribonuclease H-like superfamily/Ribonuclease H"/>
    <property type="match status" value="1"/>
</dbReference>
<feature type="domain" description="Exonuclease" evidence="4">
    <location>
        <begin position="45"/>
        <end position="227"/>
    </location>
</feature>
<evidence type="ECO:0000256" key="2">
    <source>
        <dbReference type="ARBA" id="ARBA00022801"/>
    </source>
</evidence>
<comment type="caution">
    <text evidence="5">The sequence shown here is derived from an EMBL/GenBank/DDBJ whole genome shotgun (WGS) entry which is preliminary data.</text>
</comment>
<evidence type="ECO:0000256" key="1">
    <source>
        <dbReference type="ARBA" id="ARBA00022722"/>
    </source>
</evidence>
<dbReference type="Pfam" id="PF00929">
    <property type="entry name" value="RNase_T"/>
    <property type="match status" value="1"/>
</dbReference>
<dbReference type="InterPro" id="IPR036397">
    <property type="entry name" value="RNaseH_sf"/>
</dbReference>